<dbReference type="InterPro" id="IPR013780">
    <property type="entry name" value="Glyco_hydro_b"/>
</dbReference>
<gene>
    <name evidence="14" type="ORF">NQ314_020184</name>
</gene>
<dbReference type="Pfam" id="PF13802">
    <property type="entry name" value="Gal_mutarotas_2"/>
    <property type="match status" value="1"/>
</dbReference>
<comment type="caution">
    <text evidence="14">The sequence shown here is derived from an EMBL/GenBank/DDBJ whole genome shotgun (WGS) entry which is preliminary data.</text>
</comment>
<dbReference type="GO" id="GO:0005975">
    <property type="term" value="P:carbohydrate metabolic process"/>
    <property type="evidence" value="ECO:0007669"/>
    <property type="project" value="InterPro"/>
</dbReference>
<evidence type="ECO:0000256" key="3">
    <source>
        <dbReference type="ARBA" id="ARBA00007806"/>
    </source>
</evidence>
<evidence type="ECO:0000256" key="2">
    <source>
        <dbReference type="ARBA" id="ARBA00004833"/>
    </source>
</evidence>
<dbReference type="AlphaFoldDB" id="A0AAV8WLL4"/>
<reference evidence="14" key="1">
    <citation type="journal article" date="2023" name="Insect Mol. Biol.">
        <title>Genome sequencing provides insights into the evolution of gene families encoding plant cell wall-degrading enzymes in longhorned beetles.</title>
        <authorList>
            <person name="Shin N.R."/>
            <person name="Okamura Y."/>
            <person name="Kirsch R."/>
            <person name="Pauchet Y."/>
        </authorList>
    </citation>
    <scope>NUCLEOTIDE SEQUENCE</scope>
    <source>
        <strain evidence="14">RBIC_L_NR</strain>
    </source>
</reference>
<dbReference type="PANTHER" id="PTHR22762">
    <property type="entry name" value="ALPHA-GLUCOSIDASE"/>
    <property type="match status" value="1"/>
</dbReference>
<evidence type="ECO:0000259" key="12">
    <source>
        <dbReference type="Pfam" id="PF13802"/>
    </source>
</evidence>
<accession>A0AAV8WLL4</accession>
<evidence type="ECO:0000256" key="4">
    <source>
        <dbReference type="ARBA" id="ARBA00022729"/>
    </source>
</evidence>
<evidence type="ECO:0000313" key="15">
    <source>
        <dbReference type="Proteomes" id="UP001162156"/>
    </source>
</evidence>
<dbReference type="EMBL" id="JANEYF010005663">
    <property type="protein sequence ID" value="KAJ8927404.1"/>
    <property type="molecule type" value="Genomic_DNA"/>
</dbReference>
<dbReference type="Pfam" id="PF01055">
    <property type="entry name" value="Glyco_hydro_31_2nd"/>
    <property type="match status" value="1"/>
</dbReference>
<dbReference type="InterPro" id="IPR011013">
    <property type="entry name" value="Gal_mutarotase_sf_dom"/>
</dbReference>
<feature type="domain" description="Glycosyl hydrolase family 31 C-terminal" evidence="13">
    <location>
        <begin position="450"/>
        <end position="532"/>
    </location>
</feature>
<feature type="non-terminal residue" evidence="14">
    <location>
        <position position="1"/>
    </location>
</feature>
<dbReference type="InterPro" id="IPR048395">
    <property type="entry name" value="Glyco_hydro_31_C"/>
</dbReference>
<dbReference type="Gene3D" id="2.60.40.1180">
    <property type="entry name" value="Golgi alpha-mannosidase II"/>
    <property type="match status" value="1"/>
</dbReference>
<evidence type="ECO:0000313" key="14">
    <source>
        <dbReference type="EMBL" id="KAJ8927404.1"/>
    </source>
</evidence>
<evidence type="ECO:0000256" key="7">
    <source>
        <dbReference type="ARBA" id="ARBA00023180"/>
    </source>
</evidence>
<dbReference type="Gene3D" id="3.20.20.80">
    <property type="entry name" value="Glycosidases"/>
    <property type="match status" value="2"/>
</dbReference>
<keyword evidence="5 10" id="KW-0378">Hydrolase</keyword>
<dbReference type="PANTHER" id="PTHR22762:SF54">
    <property type="entry name" value="BCDNA.GH04962"/>
    <property type="match status" value="1"/>
</dbReference>
<keyword evidence="6" id="KW-0256">Endoplasmic reticulum</keyword>
<comment type="pathway">
    <text evidence="2">Glycan metabolism; N-glycan metabolism.</text>
</comment>
<evidence type="ECO:0000256" key="9">
    <source>
        <dbReference type="ARBA" id="ARBA00042895"/>
    </source>
</evidence>
<protein>
    <recommendedName>
        <fullName evidence="9">Glucosidase II subunit alpha</fullName>
    </recommendedName>
</protein>
<evidence type="ECO:0000256" key="1">
    <source>
        <dbReference type="ARBA" id="ARBA00004240"/>
    </source>
</evidence>
<evidence type="ECO:0000256" key="6">
    <source>
        <dbReference type="ARBA" id="ARBA00022824"/>
    </source>
</evidence>
<dbReference type="SUPFAM" id="SSF74650">
    <property type="entry name" value="Galactose mutarotase-like"/>
    <property type="match status" value="1"/>
</dbReference>
<dbReference type="Proteomes" id="UP001162156">
    <property type="component" value="Unassembled WGS sequence"/>
</dbReference>
<keyword evidence="4" id="KW-0732">Signal</keyword>
<dbReference type="GO" id="GO:0090599">
    <property type="term" value="F:alpha-glucosidase activity"/>
    <property type="evidence" value="ECO:0007669"/>
    <property type="project" value="UniProtKB-ARBA"/>
</dbReference>
<proteinExistence type="inferred from homology"/>
<sequence length="571" mass="65654">TDSSKAFSFGVEFVGASKLYGLYHHAYKLSLDETADGSSDPFRLRNSDAGHYEVDSTMALYGSVPVIYGHSAKRTSGIFLHNAAEQWVDISYGGNSPSAYFMVESGTFDLFALLGPTPREVVRQFTNLTGVAHLPQLWTLGYHQCRYSYQTQEDVKEVVANMDKYDFPLDAVWLDIDYTNGKRYFTWNPDNFSDPNEMQANLSSTNRKLVTIIDPHIKVDDNYNVYAGAKENYFVKWANGSNFEGDCWPGLSSYLDFLNPNVRDYYASWYSYEKFERSTETLAGIWNDMNEPSVFNLDYEITMPFETTKATHQGLMQRDNYTKRPFILTRSHFAGSQRYAAVWTGDNMSDWPYLAVSYSECMISNIIGMVFCGADIGGFFNDPEEQLLQRWYQAGIWLPFFRGHSDAEASRREPYLFSENVQNTIRNAIKLRYKHIPYWYTLFNEHTRYGDPVIRPLFYSYPEVVDKDDHVLVGKPVLEADVTSILVFFPGSGTNWYRIDDDSWSVHKGNSSEIIAVDINTSPYYYRAGSIILRKDRERISTADMNDDPYVLYANLDAVSNKLTIFFNRCL</sequence>
<comment type="similarity">
    <text evidence="3 10">Belongs to the glycosyl hydrolase 31 family.</text>
</comment>
<dbReference type="InterPro" id="IPR000322">
    <property type="entry name" value="Glyco_hydro_31_TIM"/>
</dbReference>
<dbReference type="InterPro" id="IPR017853">
    <property type="entry name" value="GH"/>
</dbReference>
<keyword evidence="7" id="KW-0325">Glycoprotein</keyword>
<evidence type="ECO:0000256" key="10">
    <source>
        <dbReference type="RuleBase" id="RU361185"/>
    </source>
</evidence>
<evidence type="ECO:0000256" key="8">
    <source>
        <dbReference type="ARBA" id="ARBA00023295"/>
    </source>
</evidence>
<dbReference type="CDD" id="cd14752">
    <property type="entry name" value="GH31_N"/>
    <property type="match status" value="1"/>
</dbReference>
<dbReference type="GO" id="GO:0005783">
    <property type="term" value="C:endoplasmic reticulum"/>
    <property type="evidence" value="ECO:0007669"/>
    <property type="project" value="UniProtKB-SubCell"/>
</dbReference>
<keyword evidence="8 10" id="KW-0326">Glycosidase</keyword>
<name>A0AAV8WLL4_9CUCU</name>
<evidence type="ECO:0000256" key="5">
    <source>
        <dbReference type="ARBA" id="ARBA00022801"/>
    </source>
</evidence>
<keyword evidence="15" id="KW-1185">Reference proteome</keyword>
<dbReference type="CDD" id="cd06603">
    <property type="entry name" value="GH31_GANC_GANAB_alpha"/>
    <property type="match status" value="1"/>
</dbReference>
<evidence type="ECO:0000259" key="11">
    <source>
        <dbReference type="Pfam" id="PF01055"/>
    </source>
</evidence>
<organism evidence="14 15">
    <name type="scientific">Rhamnusium bicolor</name>
    <dbReference type="NCBI Taxonomy" id="1586634"/>
    <lineage>
        <taxon>Eukaryota</taxon>
        <taxon>Metazoa</taxon>
        <taxon>Ecdysozoa</taxon>
        <taxon>Arthropoda</taxon>
        <taxon>Hexapoda</taxon>
        <taxon>Insecta</taxon>
        <taxon>Pterygota</taxon>
        <taxon>Neoptera</taxon>
        <taxon>Endopterygota</taxon>
        <taxon>Coleoptera</taxon>
        <taxon>Polyphaga</taxon>
        <taxon>Cucujiformia</taxon>
        <taxon>Chrysomeloidea</taxon>
        <taxon>Cerambycidae</taxon>
        <taxon>Lepturinae</taxon>
        <taxon>Rhagiini</taxon>
        <taxon>Rhamnusium</taxon>
    </lineage>
</organism>
<dbReference type="Pfam" id="PF21365">
    <property type="entry name" value="Glyco_hydro_31_3rd"/>
    <property type="match status" value="1"/>
</dbReference>
<dbReference type="GO" id="GO:0030246">
    <property type="term" value="F:carbohydrate binding"/>
    <property type="evidence" value="ECO:0007669"/>
    <property type="project" value="InterPro"/>
</dbReference>
<dbReference type="GO" id="GO:0006491">
    <property type="term" value="P:N-glycan processing"/>
    <property type="evidence" value="ECO:0007669"/>
    <property type="project" value="TreeGrafter"/>
</dbReference>
<dbReference type="SUPFAM" id="SSF51011">
    <property type="entry name" value="Glycosyl hydrolase domain"/>
    <property type="match status" value="1"/>
</dbReference>
<feature type="domain" description="Glycoside hydrolase family 31 N-terminal" evidence="12">
    <location>
        <begin position="7"/>
        <end position="89"/>
    </location>
</feature>
<dbReference type="SUPFAM" id="SSF51445">
    <property type="entry name" value="(Trans)glycosidases"/>
    <property type="match status" value="1"/>
</dbReference>
<feature type="domain" description="Glycoside hydrolase family 31 TIM barrel" evidence="11">
    <location>
        <begin position="133"/>
        <end position="442"/>
    </location>
</feature>
<dbReference type="InterPro" id="IPR030458">
    <property type="entry name" value="Glyco_hydro_31_AS"/>
</dbReference>
<comment type="subcellular location">
    <subcellularLocation>
        <location evidence="1">Endoplasmic reticulum</location>
    </subcellularLocation>
</comment>
<dbReference type="InterPro" id="IPR025887">
    <property type="entry name" value="Glyco_hydro_31_N_dom"/>
</dbReference>
<evidence type="ECO:0000259" key="13">
    <source>
        <dbReference type="Pfam" id="PF21365"/>
    </source>
</evidence>
<dbReference type="PROSITE" id="PS00129">
    <property type="entry name" value="GLYCOSYL_HYDROL_F31_1"/>
    <property type="match status" value="1"/>
</dbReference>
<dbReference type="Gene3D" id="2.60.40.1760">
    <property type="entry name" value="glycosyl hydrolase (family 31)"/>
    <property type="match status" value="1"/>
</dbReference>